<evidence type="ECO:0000313" key="1">
    <source>
        <dbReference type="EMBL" id="OXM57046.1"/>
    </source>
</evidence>
<dbReference type="Proteomes" id="UP000215223">
    <property type="component" value="Unassembled WGS sequence"/>
</dbReference>
<proteinExistence type="predicted"/>
<dbReference type="RefSeq" id="WP_093933542.1">
    <property type="nucleotide sequence ID" value="NZ_NMQT01000031.1"/>
</dbReference>
<organism evidence="1 2">
    <name type="scientific">Amycolatopsis thailandensis</name>
    <dbReference type="NCBI Taxonomy" id="589330"/>
    <lineage>
        <taxon>Bacteria</taxon>
        <taxon>Bacillati</taxon>
        <taxon>Actinomycetota</taxon>
        <taxon>Actinomycetes</taxon>
        <taxon>Pseudonocardiales</taxon>
        <taxon>Pseudonocardiaceae</taxon>
        <taxon>Amycolatopsis</taxon>
    </lineage>
</organism>
<protein>
    <submittedName>
        <fullName evidence="1">Uncharacterized protein</fullName>
    </submittedName>
</protein>
<evidence type="ECO:0000313" key="2">
    <source>
        <dbReference type="Proteomes" id="UP000215223"/>
    </source>
</evidence>
<keyword evidence="2" id="KW-1185">Reference proteome</keyword>
<dbReference type="EMBL" id="NMQT01000031">
    <property type="protein sequence ID" value="OXM57046.1"/>
    <property type="molecule type" value="Genomic_DNA"/>
</dbReference>
<sequence>MAGSERRTLVEQLYGRTCMIDCITASVAAERARELVEASGASALGPADAYFATGALHILTGYLQAAAILGEKPQTIVAWARTDASEPWIALESRPDVVPQEWSRHRSALLSLPAADQTATRQMLRTILDAPATS</sequence>
<accession>A0A229SDS4</accession>
<dbReference type="OrthoDB" id="9870183at2"/>
<comment type="caution">
    <text evidence="1">The sequence shown here is derived from an EMBL/GenBank/DDBJ whole genome shotgun (WGS) entry which is preliminary data.</text>
</comment>
<reference evidence="1 2" key="1">
    <citation type="submission" date="2017-07" db="EMBL/GenBank/DDBJ databases">
        <title>Amycolatopsis thailandensis Genome sequencing and assembly.</title>
        <authorList>
            <person name="Kaur N."/>
            <person name="Mayilraj S."/>
        </authorList>
    </citation>
    <scope>NUCLEOTIDE SEQUENCE [LARGE SCALE GENOMIC DNA]</scope>
    <source>
        <strain evidence="1 2">JCM 16380</strain>
    </source>
</reference>
<dbReference type="AlphaFoldDB" id="A0A229SDS4"/>
<gene>
    <name evidence="1" type="ORF">CFP71_09935</name>
</gene>
<name>A0A229SDS4_9PSEU</name>